<gene>
    <name evidence="3" type="ORF">EPI10_002210</name>
</gene>
<sequence length="652" mass="74034">MCIDSTNLNKVCPEDSFPLPLIDHLVDASTGHRFMSFMDAFIGYNQILLDQGDQEKTAFITEEWLFCYRVMPFSLKNARATYQRLVNRIFKNQIGNGLEVYVDDMLVKSGSMEQHVRNLFKAFAVLRAHNMKLNPKKCAFGVRSSRFLGFMISERGIEVNPDKICAILEMPPLQTIKYIQRLIGRVVALNRFISRMPDKCLPFFGALRTSFSWIEECQAAFEELKLYLTSPLLLKSPQVGETLCLYLATSEETVSAVLVRVEDVRKFPVYYINKTHPFVVMTNQPMKEVLSGADASGRVLADFMVKCSFEKTVDTTGVKDLAIHTDSQLVAKQMNGEYGVKEAMLKKYHAIAAQLLAGFDKVQIKQLPISDNTRANALSKLVSPVVIEQRGKILLEHRDTPSYDVPQVLCVDQKETWMTPIVCTVQGTQDNLEKMELVKLQCKVTRAFAVIIWVEDYLPRKSSNKDITGIQSKRMHIGWFARATLARDMPRYTMAQKKLIVVVVDYFTKWIETEALATIIEKQMEYFLWKSIFCRFEVEAMNKKILTTLTKKVGEAKGTWLEELPGILWALRTTPHTAVGETTFSLVYGTEVVIPTEISMRSHRTQEAAEIKSPARAQQGKVAPNWEGSYKVIEKIGYGAYKLAKIEGTVLP</sequence>
<dbReference type="Pfam" id="PF17919">
    <property type="entry name" value="RT_RNaseH_2"/>
    <property type="match status" value="1"/>
</dbReference>
<dbReference type="OrthoDB" id="1934793at2759"/>
<proteinExistence type="predicted"/>
<dbReference type="Pfam" id="PF00078">
    <property type="entry name" value="RVT_1"/>
    <property type="match status" value="1"/>
</dbReference>
<evidence type="ECO:0000259" key="1">
    <source>
        <dbReference type="Pfam" id="PF00078"/>
    </source>
</evidence>
<accession>A0A5B6VDG3</accession>
<dbReference type="Gene3D" id="3.30.70.270">
    <property type="match status" value="2"/>
</dbReference>
<dbReference type="Gene3D" id="3.10.10.10">
    <property type="entry name" value="HIV Type 1 Reverse Transcriptase, subunit A, domain 1"/>
    <property type="match status" value="1"/>
</dbReference>
<dbReference type="InterPro" id="IPR053134">
    <property type="entry name" value="RNA-dir_DNA_polymerase"/>
</dbReference>
<evidence type="ECO:0000313" key="4">
    <source>
        <dbReference type="Proteomes" id="UP000325315"/>
    </source>
</evidence>
<dbReference type="InterPro" id="IPR041577">
    <property type="entry name" value="RT_RNaseH_2"/>
</dbReference>
<comment type="caution">
    <text evidence="3">The sequence shown here is derived from an EMBL/GenBank/DDBJ whole genome shotgun (WGS) entry which is preliminary data.</text>
</comment>
<evidence type="ECO:0000259" key="2">
    <source>
        <dbReference type="Pfam" id="PF17919"/>
    </source>
</evidence>
<dbReference type="PANTHER" id="PTHR24559">
    <property type="entry name" value="TRANSPOSON TY3-I GAG-POL POLYPROTEIN"/>
    <property type="match status" value="1"/>
</dbReference>
<feature type="domain" description="Reverse transcriptase" evidence="1">
    <location>
        <begin position="4"/>
        <end position="152"/>
    </location>
</feature>
<dbReference type="Gene3D" id="3.30.420.10">
    <property type="entry name" value="Ribonuclease H-like superfamily/Ribonuclease H"/>
    <property type="match status" value="3"/>
</dbReference>
<protein>
    <submittedName>
        <fullName evidence="3">Gag-pol polyprotein</fullName>
    </submittedName>
</protein>
<name>A0A5B6VDG3_9ROSI</name>
<reference evidence="4" key="1">
    <citation type="journal article" date="2019" name="Plant Biotechnol. J.">
        <title>Genome sequencing of the Australian wild diploid species Gossypium australe highlights disease resistance and delayed gland morphogenesis.</title>
        <authorList>
            <person name="Cai Y."/>
            <person name="Cai X."/>
            <person name="Wang Q."/>
            <person name="Wang P."/>
            <person name="Zhang Y."/>
            <person name="Cai C."/>
            <person name="Xu Y."/>
            <person name="Wang K."/>
            <person name="Zhou Z."/>
            <person name="Wang C."/>
            <person name="Geng S."/>
            <person name="Li B."/>
            <person name="Dong Q."/>
            <person name="Hou Y."/>
            <person name="Wang H."/>
            <person name="Ai P."/>
            <person name="Liu Z."/>
            <person name="Yi F."/>
            <person name="Sun M."/>
            <person name="An G."/>
            <person name="Cheng J."/>
            <person name="Zhang Y."/>
            <person name="Shi Q."/>
            <person name="Xie Y."/>
            <person name="Shi X."/>
            <person name="Chang Y."/>
            <person name="Huang F."/>
            <person name="Chen Y."/>
            <person name="Hong S."/>
            <person name="Mi L."/>
            <person name="Sun Q."/>
            <person name="Zhang L."/>
            <person name="Zhou B."/>
            <person name="Peng R."/>
            <person name="Zhang X."/>
            <person name="Liu F."/>
        </authorList>
    </citation>
    <scope>NUCLEOTIDE SEQUENCE [LARGE SCALE GENOMIC DNA]</scope>
    <source>
        <strain evidence="4">cv. PA1801</strain>
    </source>
</reference>
<dbReference type="CDD" id="cd01647">
    <property type="entry name" value="RT_LTR"/>
    <property type="match status" value="1"/>
</dbReference>
<keyword evidence="4" id="KW-1185">Reference proteome</keyword>
<organism evidence="3 4">
    <name type="scientific">Gossypium australe</name>
    <dbReference type="NCBI Taxonomy" id="47621"/>
    <lineage>
        <taxon>Eukaryota</taxon>
        <taxon>Viridiplantae</taxon>
        <taxon>Streptophyta</taxon>
        <taxon>Embryophyta</taxon>
        <taxon>Tracheophyta</taxon>
        <taxon>Spermatophyta</taxon>
        <taxon>Magnoliopsida</taxon>
        <taxon>eudicotyledons</taxon>
        <taxon>Gunneridae</taxon>
        <taxon>Pentapetalae</taxon>
        <taxon>rosids</taxon>
        <taxon>malvids</taxon>
        <taxon>Malvales</taxon>
        <taxon>Malvaceae</taxon>
        <taxon>Malvoideae</taxon>
        <taxon>Gossypium</taxon>
    </lineage>
</organism>
<dbReference type="AlphaFoldDB" id="A0A5B6VDG3"/>
<evidence type="ECO:0000313" key="3">
    <source>
        <dbReference type="EMBL" id="KAA3467173.1"/>
    </source>
</evidence>
<dbReference type="PANTHER" id="PTHR24559:SF444">
    <property type="entry name" value="REVERSE TRANSCRIPTASE DOMAIN-CONTAINING PROTEIN"/>
    <property type="match status" value="1"/>
</dbReference>
<dbReference type="InterPro" id="IPR012337">
    <property type="entry name" value="RNaseH-like_sf"/>
</dbReference>
<dbReference type="SUPFAM" id="SSF53098">
    <property type="entry name" value="Ribonuclease H-like"/>
    <property type="match status" value="1"/>
</dbReference>
<dbReference type="InterPro" id="IPR036397">
    <property type="entry name" value="RNaseH_sf"/>
</dbReference>
<dbReference type="InterPro" id="IPR043128">
    <property type="entry name" value="Rev_trsase/Diguanyl_cyclase"/>
</dbReference>
<feature type="domain" description="Reverse transcriptase/retrotransposon-derived protein RNase H-like" evidence="2">
    <location>
        <begin position="213"/>
        <end position="275"/>
    </location>
</feature>
<dbReference type="GO" id="GO:0003676">
    <property type="term" value="F:nucleic acid binding"/>
    <property type="evidence" value="ECO:0007669"/>
    <property type="project" value="InterPro"/>
</dbReference>
<dbReference type="InterPro" id="IPR043502">
    <property type="entry name" value="DNA/RNA_pol_sf"/>
</dbReference>
<dbReference type="Proteomes" id="UP000325315">
    <property type="component" value="Unassembled WGS sequence"/>
</dbReference>
<dbReference type="EMBL" id="SMMG02000007">
    <property type="protein sequence ID" value="KAA3467173.1"/>
    <property type="molecule type" value="Genomic_DNA"/>
</dbReference>
<dbReference type="SUPFAM" id="SSF56672">
    <property type="entry name" value="DNA/RNA polymerases"/>
    <property type="match status" value="1"/>
</dbReference>
<dbReference type="InterPro" id="IPR000477">
    <property type="entry name" value="RT_dom"/>
</dbReference>